<dbReference type="EC" id="1.4.3.-" evidence="1"/>
<keyword evidence="1" id="KW-0801">TPQ</keyword>
<dbReference type="InterPro" id="IPR000269">
    <property type="entry name" value="Cu_amine_oxidase"/>
</dbReference>
<dbReference type="GO" id="GO:0005507">
    <property type="term" value="F:copper ion binding"/>
    <property type="evidence" value="ECO:0007669"/>
    <property type="project" value="InterPro"/>
</dbReference>
<accession>A0AAV4GVX1</accession>
<dbReference type="PANTHER" id="PTHR10638">
    <property type="entry name" value="COPPER AMINE OXIDASE"/>
    <property type="match status" value="1"/>
</dbReference>
<dbReference type="GO" id="GO:0005886">
    <property type="term" value="C:plasma membrane"/>
    <property type="evidence" value="ECO:0007669"/>
    <property type="project" value="TreeGrafter"/>
</dbReference>
<reference evidence="3 4" key="1">
    <citation type="journal article" date="2021" name="Elife">
        <title>Chloroplast acquisition without the gene transfer in kleptoplastic sea slugs, Plakobranchus ocellatus.</title>
        <authorList>
            <person name="Maeda T."/>
            <person name="Takahashi S."/>
            <person name="Yoshida T."/>
            <person name="Shimamura S."/>
            <person name="Takaki Y."/>
            <person name="Nagai Y."/>
            <person name="Toyoda A."/>
            <person name="Suzuki Y."/>
            <person name="Arimoto A."/>
            <person name="Ishii H."/>
            <person name="Satoh N."/>
            <person name="Nishiyama T."/>
            <person name="Hasebe M."/>
            <person name="Maruyama T."/>
            <person name="Minagawa J."/>
            <person name="Obokata J."/>
            <person name="Shigenobu S."/>
        </authorList>
    </citation>
    <scope>NUCLEOTIDE SEQUENCE [LARGE SCALE GENOMIC DNA]</scope>
</reference>
<evidence type="ECO:0000259" key="2">
    <source>
        <dbReference type="Pfam" id="PF01179"/>
    </source>
</evidence>
<dbReference type="GO" id="GO:0009308">
    <property type="term" value="P:amine metabolic process"/>
    <property type="evidence" value="ECO:0007669"/>
    <property type="project" value="UniProtKB-UniRule"/>
</dbReference>
<dbReference type="SUPFAM" id="SSF49998">
    <property type="entry name" value="Amine oxidase catalytic domain"/>
    <property type="match status" value="1"/>
</dbReference>
<proteinExistence type="inferred from homology"/>
<keyword evidence="1" id="KW-0186">Copper</keyword>
<dbReference type="Pfam" id="PF01179">
    <property type="entry name" value="Cu_amine_oxid"/>
    <property type="match status" value="1"/>
</dbReference>
<organism evidence="3 4">
    <name type="scientific">Elysia marginata</name>
    <dbReference type="NCBI Taxonomy" id="1093978"/>
    <lineage>
        <taxon>Eukaryota</taxon>
        <taxon>Metazoa</taxon>
        <taxon>Spiralia</taxon>
        <taxon>Lophotrochozoa</taxon>
        <taxon>Mollusca</taxon>
        <taxon>Gastropoda</taxon>
        <taxon>Heterobranchia</taxon>
        <taxon>Euthyneura</taxon>
        <taxon>Panpulmonata</taxon>
        <taxon>Sacoglossa</taxon>
        <taxon>Placobranchoidea</taxon>
        <taxon>Plakobranchidae</taxon>
        <taxon>Elysia</taxon>
    </lineage>
</organism>
<comment type="cofactor">
    <cofactor evidence="1">
        <name>Cu cation</name>
        <dbReference type="ChEBI" id="CHEBI:23378"/>
    </cofactor>
    <text evidence="1">Contains 1 topaquinone per subunit.</text>
</comment>
<protein>
    <recommendedName>
        <fullName evidence="1">Amine oxidase</fullName>
        <ecNumber evidence="1">1.4.3.-</ecNumber>
    </recommendedName>
</protein>
<dbReference type="GO" id="GO:0048038">
    <property type="term" value="F:quinone binding"/>
    <property type="evidence" value="ECO:0007669"/>
    <property type="project" value="InterPro"/>
</dbReference>
<comment type="similarity">
    <text evidence="1">Belongs to the copper/topaquinone oxidase family.</text>
</comment>
<evidence type="ECO:0000256" key="1">
    <source>
        <dbReference type="RuleBase" id="RU000672"/>
    </source>
</evidence>
<keyword evidence="1" id="KW-0479">Metal-binding</keyword>
<evidence type="ECO:0000313" key="4">
    <source>
        <dbReference type="Proteomes" id="UP000762676"/>
    </source>
</evidence>
<dbReference type="EMBL" id="BMAT01012311">
    <property type="protein sequence ID" value="GFR89552.1"/>
    <property type="molecule type" value="Genomic_DNA"/>
</dbReference>
<feature type="domain" description="Copper amine oxidase catalytic" evidence="2">
    <location>
        <begin position="4"/>
        <end position="89"/>
    </location>
</feature>
<sequence>MLKTTEQEALHSYDEEVPKYHIVHNDKVKNSWGEKKAYRIHLYGTSKNLIPDDFYVNPAKSWARTQIAVSKRKESEFLSIANYAMYDRKSPVMQILL</sequence>
<dbReference type="Proteomes" id="UP000762676">
    <property type="component" value="Unassembled WGS sequence"/>
</dbReference>
<name>A0AAV4GVX1_9GAST</name>
<evidence type="ECO:0000313" key="3">
    <source>
        <dbReference type="EMBL" id="GFR89552.1"/>
    </source>
</evidence>
<keyword evidence="1" id="KW-0560">Oxidoreductase</keyword>
<gene>
    <name evidence="3" type="ORF">ElyMa_006127300</name>
</gene>
<comment type="caution">
    <text evidence="3">The sequence shown here is derived from an EMBL/GenBank/DDBJ whole genome shotgun (WGS) entry which is preliminary data.</text>
</comment>
<dbReference type="InterPro" id="IPR015798">
    <property type="entry name" value="Cu_amine_oxidase_C"/>
</dbReference>
<keyword evidence="4" id="KW-1185">Reference proteome</keyword>
<comment type="PTM">
    <text evidence="1">Topaquinone (TPQ) is generated by copper-dependent autoxidation of a specific tyrosyl residue.</text>
</comment>
<dbReference type="AlphaFoldDB" id="A0AAV4GVX1"/>
<dbReference type="GO" id="GO:0008131">
    <property type="term" value="F:primary methylamine oxidase activity"/>
    <property type="evidence" value="ECO:0007669"/>
    <property type="project" value="InterPro"/>
</dbReference>
<dbReference type="PANTHER" id="PTHR10638:SF20">
    <property type="entry name" value="AMINE OXIDASE"/>
    <property type="match status" value="1"/>
</dbReference>
<dbReference type="Gene3D" id="2.70.98.20">
    <property type="entry name" value="Copper amine oxidase, catalytic domain"/>
    <property type="match status" value="1"/>
</dbReference>
<dbReference type="InterPro" id="IPR036460">
    <property type="entry name" value="Cu_amine_oxidase_C_sf"/>
</dbReference>